<feature type="transmembrane region" description="Helical" evidence="2">
    <location>
        <begin position="231"/>
        <end position="254"/>
    </location>
</feature>
<keyword evidence="4" id="KW-1185">Reference proteome</keyword>
<evidence type="ECO:0000313" key="4">
    <source>
        <dbReference type="Proteomes" id="UP000198211"/>
    </source>
</evidence>
<dbReference type="STRING" id="4795.A0A225W3R6"/>
<evidence type="ECO:0000256" key="1">
    <source>
        <dbReference type="SAM" id="MobiDB-lite"/>
    </source>
</evidence>
<gene>
    <name evidence="3" type="ORF">PHMEG_00014451</name>
</gene>
<dbReference type="Proteomes" id="UP000198211">
    <property type="component" value="Unassembled WGS sequence"/>
</dbReference>
<keyword evidence="2" id="KW-0812">Transmembrane</keyword>
<proteinExistence type="predicted"/>
<feature type="region of interest" description="Disordered" evidence="1">
    <location>
        <begin position="1"/>
        <end position="63"/>
    </location>
</feature>
<feature type="transmembrane region" description="Helical" evidence="2">
    <location>
        <begin position="69"/>
        <end position="92"/>
    </location>
</feature>
<reference evidence="4" key="1">
    <citation type="submission" date="2017-03" db="EMBL/GenBank/DDBJ databases">
        <title>Phytopthora megakarya and P. palmivora, two closely related causual agents of cacao black pod achieved similar genome size and gene model numbers by different mechanisms.</title>
        <authorList>
            <person name="Ali S."/>
            <person name="Shao J."/>
            <person name="Larry D.J."/>
            <person name="Kronmiller B."/>
            <person name="Shen D."/>
            <person name="Strem M.D."/>
            <person name="Melnick R.L."/>
            <person name="Guiltinan M.J."/>
            <person name="Tyler B.M."/>
            <person name="Meinhardt L.W."/>
            <person name="Bailey B.A."/>
        </authorList>
    </citation>
    <scope>NUCLEOTIDE SEQUENCE [LARGE SCALE GENOMIC DNA]</scope>
    <source>
        <strain evidence="4">zdho120</strain>
    </source>
</reference>
<comment type="caution">
    <text evidence="3">The sequence shown here is derived from an EMBL/GenBank/DDBJ whole genome shotgun (WGS) entry which is preliminary data.</text>
</comment>
<keyword evidence="2" id="KW-0472">Membrane</keyword>
<protein>
    <submittedName>
        <fullName evidence="3">Uncharacterized protein</fullName>
    </submittedName>
</protein>
<accession>A0A225W3R6</accession>
<feature type="compositionally biased region" description="Basic and acidic residues" evidence="1">
    <location>
        <begin position="15"/>
        <end position="31"/>
    </location>
</feature>
<sequence length="269" mass="29659">MIDKSTYKSIPQDEDGGREVFDGPLQRKPDADSLSASPKKIYPVETKNLKNTEKGSSKSAPSSPQTMKFIVIQVTIGLAVCICLSWTLWLILLNIAPNDTVNRVMNTKSFDYGSFWLMVDPSKTMMGFATFGLSVVAIGYLGVLVKMLLCLRNSKQAYMIHQMSTKKKTEKSQNEVEKRGSRVASATLKLAATLIDEGNPTRKRIKLLLKVVDLALETLLLYQMLETGSPAPLIVIFTLIVASNAVACATMMFVPHERAPLAETLIDIL</sequence>
<dbReference type="OrthoDB" id="127570at2759"/>
<feature type="transmembrane region" description="Helical" evidence="2">
    <location>
        <begin position="125"/>
        <end position="149"/>
    </location>
</feature>
<evidence type="ECO:0000256" key="2">
    <source>
        <dbReference type="SAM" id="Phobius"/>
    </source>
</evidence>
<feature type="compositionally biased region" description="Basic and acidic residues" evidence="1">
    <location>
        <begin position="47"/>
        <end position="56"/>
    </location>
</feature>
<dbReference type="EMBL" id="NBNE01001858">
    <property type="protein sequence ID" value="OWZ12401.1"/>
    <property type="molecule type" value="Genomic_DNA"/>
</dbReference>
<evidence type="ECO:0000313" key="3">
    <source>
        <dbReference type="EMBL" id="OWZ12401.1"/>
    </source>
</evidence>
<keyword evidence="2" id="KW-1133">Transmembrane helix</keyword>
<organism evidence="3 4">
    <name type="scientific">Phytophthora megakarya</name>
    <dbReference type="NCBI Taxonomy" id="4795"/>
    <lineage>
        <taxon>Eukaryota</taxon>
        <taxon>Sar</taxon>
        <taxon>Stramenopiles</taxon>
        <taxon>Oomycota</taxon>
        <taxon>Peronosporomycetes</taxon>
        <taxon>Peronosporales</taxon>
        <taxon>Peronosporaceae</taxon>
        <taxon>Phytophthora</taxon>
    </lineage>
</organism>
<dbReference type="AlphaFoldDB" id="A0A225W3R6"/>
<name>A0A225W3R6_9STRA</name>